<gene>
    <name evidence="1" type="ORF">K4L44_10680</name>
</gene>
<organism evidence="1 2">
    <name type="scientific">Halosquirtibacter laminarini</name>
    <dbReference type="NCBI Taxonomy" id="3374600"/>
    <lineage>
        <taxon>Bacteria</taxon>
        <taxon>Pseudomonadati</taxon>
        <taxon>Bacteroidota</taxon>
        <taxon>Bacteroidia</taxon>
        <taxon>Marinilabiliales</taxon>
        <taxon>Prolixibacteraceae</taxon>
        <taxon>Halosquirtibacter</taxon>
    </lineage>
</organism>
<keyword evidence="2" id="KW-1185">Reference proteome</keyword>
<sequence>MYSREEKRDLVVKFWDDFKLYTKQHNIERSVYSKWMLDHTGIKEIDLRFEVDRRFASVSLDVTVKSEDKRLLIYEILVQFKLLIEDGFEEPLEWELLYEKENGQMVSRISIIMGDVDIHKPKHWPKIMDFLYENMTRLQDNFIEIKDVIEDRVKHLYR</sequence>
<evidence type="ECO:0000313" key="1">
    <source>
        <dbReference type="EMBL" id="QZE13054.1"/>
    </source>
</evidence>
<name>A0AC61NMN1_9BACT</name>
<proteinExistence type="predicted"/>
<reference evidence="1" key="1">
    <citation type="submission" date="2021-08" db="EMBL/GenBank/DDBJ databases">
        <title>Novel anaerobic bacterium isolated from sea squirt in East Sea, Republic of Korea.</title>
        <authorList>
            <person name="Nguyen T.H."/>
            <person name="Li Z."/>
            <person name="Lee Y.-J."/>
            <person name="Ko J."/>
            <person name="Kim S.-G."/>
        </authorList>
    </citation>
    <scope>NUCLEOTIDE SEQUENCE</scope>
    <source>
        <strain evidence="1">KCTC 25031</strain>
    </source>
</reference>
<protein>
    <submittedName>
        <fullName evidence="1">DUF4268 domain-containing protein</fullName>
    </submittedName>
</protein>
<accession>A0AC61NMN1</accession>
<dbReference type="Proteomes" id="UP000826212">
    <property type="component" value="Chromosome"/>
</dbReference>
<evidence type="ECO:0000313" key="2">
    <source>
        <dbReference type="Proteomes" id="UP000826212"/>
    </source>
</evidence>
<dbReference type="EMBL" id="CP081303">
    <property type="protein sequence ID" value="QZE13054.1"/>
    <property type="molecule type" value="Genomic_DNA"/>
</dbReference>